<evidence type="ECO:0000256" key="1">
    <source>
        <dbReference type="SAM" id="MobiDB-lite"/>
    </source>
</evidence>
<sequence length="68" mass="7424">MQYDDEGWPHGGNGRKGEADEEIKNGSGVKDERYACSAVSRLPESGVKSTGDTHGVRYRSVSNSQDHQ</sequence>
<feature type="region of interest" description="Disordered" evidence="1">
    <location>
        <begin position="1"/>
        <end position="68"/>
    </location>
</feature>
<comment type="caution">
    <text evidence="2">The sequence shown here is derived from an EMBL/GenBank/DDBJ whole genome shotgun (WGS) entry which is preliminary data.</text>
</comment>
<dbReference type="Proteomes" id="UP001286313">
    <property type="component" value="Unassembled WGS sequence"/>
</dbReference>
<protein>
    <submittedName>
        <fullName evidence="2">Uncharacterized protein</fullName>
    </submittedName>
</protein>
<gene>
    <name evidence="2" type="ORF">Pcinc_030677</name>
</gene>
<feature type="compositionally biased region" description="Basic and acidic residues" evidence="1">
    <location>
        <begin position="15"/>
        <end position="34"/>
    </location>
</feature>
<evidence type="ECO:0000313" key="3">
    <source>
        <dbReference type="Proteomes" id="UP001286313"/>
    </source>
</evidence>
<reference evidence="2" key="1">
    <citation type="submission" date="2023-10" db="EMBL/GenBank/DDBJ databases">
        <title>Genome assemblies of two species of porcelain crab, Petrolisthes cinctipes and Petrolisthes manimaculis (Anomura: Porcellanidae).</title>
        <authorList>
            <person name="Angst P."/>
        </authorList>
    </citation>
    <scope>NUCLEOTIDE SEQUENCE</scope>
    <source>
        <strain evidence="2">PB745_01</strain>
        <tissue evidence="2">Gill</tissue>
    </source>
</reference>
<name>A0AAE1EY99_PETCI</name>
<accession>A0AAE1EY99</accession>
<organism evidence="2 3">
    <name type="scientific">Petrolisthes cinctipes</name>
    <name type="common">Flat porcelain crab</name>
    <dbReference type="NCBI Taxonomy" id="88211"/>
    <lineage>
        <taxon>Eukaryota</taxon>
        <taxon>Metazoa</taxon>
        <taxon>Ecdysozoa</taxon>
        <taxon>Arthropoda</taxon>
        <taxon>Crustacea</taxon>
        <taxon>Multicrustacea</taxon>
        <taxon>Malacostraca</taxon>
        <taxon>Eumalacostraca</taxon>
        <taxon>Eucarida</taxon>
        <taxon>Decapoda</taxon>
        <taxon>Pleocyemata</taxon>
        <taxon>Anomura</taxon>
        <taxon>Galatheoidea</taxon>
        <taxon>Porcellanidae</taxon>
        <taxon>Petrolisthes</taxon>
    </lineage>
</organism>
<dbReference type="AlphaFoldDB" id="A0AAE1EY99"/>
<evidence type="ECO:0000313" key="2">
    <source>
        <dbReference type="EMBL" id="KAK3863581.1"/>
    </source>
</evidence>
<keyword evidence="3" id="KW-1185">Reference proteome</keyword>
<proteinExistence type="predicted"/>
<dbReference type="EMBL" id="JAWQEG010003990">
    <property type="protein sequence ID" value="KAK3863581.1"/>
    <property type="molecule type" value="Genomic_DNA"/>
</dbReference>